<dbReference type="PANTHER" id="PTHR24104:SF25">
    <property type="entry name" value="PROTEIN LIN-41"/>
    <property type="match status" value="1"/>
</dbReference>
<dbReference type="GO" id="GO:0043161">
    <property type="term" value="P:proteasome-mediated ubiquitin-dependent protein catabolic process"/>
    <property type="evidence" value="ECO:0007669"/>
    <property type="project" value="TreeGrafter"/>
</dbReference>
<keyword evidence="1" id="KW-0677">Repeat</keyword>
<dbReference type="InterPro" id="IPR011042">
    <property type="entry name" value="6-blade_b-propeller_TolB-like"/>
</dbReference>
<dbReference type="EMBL" id="CAJOBB010006760">
    <property type="protein sequence ID" value="CAF4169879.1"/>
    <property type="molecule type" value="Genomic_DNA"/>
</dbReference>
<comment type="caution">
    <text evidence="3">The sequence shown here is derived from an EMBL/GenBank/DDBJ whole genome shotgun (WGS) entry which is preliminary data.</text>
</comment>
<dbReference type="InterPro" id="IPR050952">
    <property type="entry name" value="TRIM-NHL_E3_ligases"/>
</dbReference>
<dbReference type="GO" id="GO:0008270">
    <property type="term" value="F:zinc ion binding"/>
    <property type="evidence" value="ECO:0007669"/>
    <property type="project" value="UniProtKB-KW"/>
</dbReference>
<evidence type="ECO:0000313" key="4">
    <source>
        <dbReference type="Proteomes" id="UP000663868"/>
    </source>
</evidence>
<evidence type="ECO:0008006" key="5">
    <source>
        <dbReference type="Google" id="ProtNLM"/>
    </source>
</evidence>
<proteinExistence type="predicted"/>
<dbReference type="PROSITE" id="PS51125">
    <property type="entry name" value="NHL"/>
    <property type="match status" value="1"/>
</dbReference>
<organism evidence="3 4">
    <name type="scientific">Adineta steineri</name>
    <dbReference type="NCBI Taxonomy" id="433720"/>
    <lineage>
        <taxon>Eukaryota</taxon>
        <taxon>Metazoa</taxon>
        <taxon>Spiralia</taxon>
        <taxon>Gnathifera</taxon>
        <taxon>Rotifera</taxon>
        <taxon>Eurotatoria</taxon>
        <taxon>Bdelloidea</taxon>
        <taxon>Adinetida</taxon>
        <taxon>Adinetidae</taxon>
        <taxon>Adineta</taxon>
    </lineage>
</organism>
<evidence type="ECO:0000256" key="2">
    <source>
        <dbReference type="PROSITE-ProRule" id="PRU00504"/>
    </source>
</evidence>
<protein>
    <recommendedName>
        <fullName evidence="5">NHL repeat containing protein</fullName>
    </recommendedName>
</protein>
<dbReference type="Gene3D" id="2.40.10.500">
    <property type="match status" value="2"/>
</dbReference>
<dbReference type="GO" id="GO:0000209">
    <property type="term" value="P:protein polyubiquitination"/>
    <property type="evidence" value="ECO:0007669"/>
    <property type="project" value="TreeGrafter"/>
</dbReference>
<feature type="non-terminal residue" evidence="3">
    <location>
        <position position="385"/>
    </location>
</feature>
<evidence type="ECO:0000313" key="3">
    <source>
        <dbReference type="EMBL" id="CAF4169879.1"/>
    </source>
</evidence>
<dbReference type="Gene3D" id="2.120.10.30">
    <property type="entry name" value="TolB, C-terminal domain"/>
    <property type="match status" value="1"/>
</dbReference>
<dbReference type="InterPro" id="IPR001258">
    <property type="entry name" value="NHL_repeat"/>
</dbReference>
<gene>
    <name evidence="3" type="ORF">KXQ929_LOCUS38325</name>
</gene>
<dbReference type="Gene3D" id="2.60.120.10">
    <property type="entry name" value="Jelly Rolls"/>
    <property type="match status" value="1"/>
</dbReference>
<name>A0A819Z8H4_9BILA</name>
<reference evidence="3" key="1">
    <citation type="submission" date="2021-02" db="EMBL/GenBank/DDBJ databases">
        <authorList>
            <person name="Nowell W R."/>
        </authorList>
    </citation>
    <scope>NUCLEOTIDE SEQUENCE</scope>
</reference>
<feature type="repeat" description="NHL" evidence="2">
    <location>
        <begin position="277"/>
        <end position="320"/>
    </location>
</feature>
<dbReference type="SUPFAM" id="SSF101898">
    <property type="entry name" value="NHL repeat"/>
    <property type="match status" value="1"/>
</dbReference>
<accession>A0A819Z8H4</accession>
<dbReference type="Pfam" id="PF01436">
    <property type="entry name" value="NHL"/>
    <property type="match status" value="3"/>
</dbReference>
<dbReference type="AlphaFoldDB" id="A0A819Z8H4"/>
<dbReference type="InterPro" id="IPR014710">
    <property type="entry name" value="RmlC-like_jellyroll"/>
</dbReference>
<dbReference type="GO" id="GO:0061630">
    <property type="term" value="F:ubiquitin protein ligase activity"/>
    <property type="evidence" value="ECO:0007669"/>
    <property type="project" value="TreeGrafter"/>
</dbReference>
<dbReference type="CDD" id="cd05819">
    <property type="entry name" value="NHL"/>
    <property type="match status" value="1"/>
</dbReference>
<sequence length="385" mass="40388">MRTAPTTPVNRHSTSTAQLTATTVSSVITTTGVTSVSTTITTTSSTTSSSSSTATTTSNFLYGWNSTGNTVGGTTGSAGVSSTQLKTPYSMALDSSNTLYIADRNNNRVQKVLMGSIIGTTIAGQSNGTGGSALNCLNTPSDIDVDVNGNIYVVDTNNHRVVFWPTGSSSGTIVAGNGISGSSNNQLDTPYGIAHDWSSNIFYITDQNNHRVMRYFSNSTSGTVVAGNNGAGLGTTQLYYPLGIYFDSSSNSLLIVNWVGHNVVRWVLGTNSWTLVVGTTGAAGSTSTMLQSPFDVTCDSMNNVYVADTGNHRIQFYLAGQSNGTTIAGVSGTMENMSAVTNLSKVNINEKASLFSAHWTPKIIGELNGQHVKLAKLLGEFGWHS</sequence>
<evidence type="ECO:0000256" key="1">
    <source>
        <dbReference type="ARBA" id="ARBA00022737"/>
    </source>
</evidence>
<dbReference type="PANTHER" id="PTHR24104">
    <property type="entry name" value="E3 UBIQUITIN-PROTEIN LIGASE NHLRC1-RELATED"/>
    <property type="match status" value="1"/>
</dbReference>
<dbReference type="Proteomes" id="UP000663868">
    <property type="component" value="Unassembled WGS sequence"/>
</dbReference>